<dbReference type="GO" id="GO:0006357">
    <property type="term" value="P:regulation of transcription by RNA polymerase II"/>
    <property type="evidence" value="ECO:0007669"/>
    <property type="project" value="InterPro"/>
</dbReference>
<feature type="domain" description="DDT" evidence="3">
    <location>
        <begin position="232"/>
        <end position="291"/>
    </location>
</feature>
<evidence type="ECO:0000313" key="5">
    <source>
        <dbReference type="Proteomes" id="UP000585474"/>
    </source>
</evidence>
<keyword evidence="5" id="KW-1185">Reference proteome</keyword>
<evidence type="ECO:0000256" key="1">
    <source>
        <dbReference type="ARBA" id="ARBA00004123"/>
    </source>
</evidence>
<dbReference type="InterPro" id="IPR018501">
    <property type="entry name" value="DDT_dom"/>
</dbReference>
<dbReference type="EMBL" id="BJWL01000379">
    <property type="protein sequence ID" value="GFS41530.1"/>
    <property type="molecule type" value="Genomic_DNA"/>
</dbReference>
<keyword evidence="2" id="KW-0539">Nucleus</keyword>
<comment type="caution">
    <text evidence="4">The sequence shown here is derived from an EMBL/GenBank/DDBJ whole genome shotgun (WGS) entry which is preliminary data.</text>
</comment>
<comment type="subcellular location">
    <subcellularLocation>
        <location evidence="1">Nucleus</location>
    </subcellularLocation>
</comment>
<dbReference type="Pfam" id="PF02791">
    <property type="entry name" value="DDT"/>
    <property type="match status" value="1"/>
</dbReference>
<organism evidence="4 5">
    <name type="scientific">Actinidia rufa</name>
    <dbReference type="NCBI Taxonomy" id="165716"/>
    <lineage>
        <taxon>Eukaryota</taxon>
        <taxon>Viridiplantae</taxon>
        <taxon>Streptophyta</taxon>
        <taxon>Embryophyta</taxon>
        <taxon>Tracheophyta</taxon>
        <taxon>Spermatophyta</taxon>
        <taxon>Magnoliopsida</taxon>
        <taxon>eudicotyledons</taxon>
        <taxon>Gunneridae</taxon>
        <taxon>Pentapetalae</taxon>
        <taxon>asterids</taxon>
        <taxon>Ericales</taxon>
        <taxon>Actinidiaceae</taxon>
        <taxon>Actinidia</taxon>
    </lineage>
</organism>
<dbReference type="InterPro" id="IPR044977">
    <property type="entry name" value="RLT1-3"/>
</dbReference>
<sequence length="299" mass="33817">MEKGWNKYLVGICGIIWQDVSTKLVCFVLPFQVSEPTVSDYLVCNTKSASVKKHGIGKGLMTVWRAINPDGGDFPTGVNFKERESAAIFQTSTFPSQNPLVQEKKKSRKLPVVRKTGKLMKEQDKREPLIRRRKVKGNTTGKQKQPRKQKCELALEVVRCQEDLEQFALLMDDEELEIRELQAGPNPLTCSAPFAINGLHGCSLCKDLLAKFPPNSVMMRLPFYMQPWGSSAEVVKKLFKVFHFLYTYAVMFNICSFTLDEFAQAFNDKESVLLGKIHLDLLKQLLSDLEVELSIGCST</sequence>
<dbReference type="PROSITE" id="PS50827">
    <property type="entry name" value="DDT"/>
    <property type="match status" value="1"/>
</dbReference>
<name>A0A7J0DUX6_9ERIC</name>
<dbReference type="GO" id="GO:0005634">
    <property type="term" value="C:nucleus"/>
    <property type="evidence" value="ECO:0007669"/>
    <property type="project" value="UniProtKB-SubCell"/>
</dbReference>
<evidence type="ECO:0000259" key="3">
    <source>
        <dbReference type="PROSITE" id="PS50827"/>
    </source>
</evidence>
<keyword evidence="4" id="KW-0371">Homeobox</keyword>
<accession>A0A7J0DUX6</accession>
<dbReference type="AlphaFoldDB" id="A0A7J0DUX6"/>
<proteinExistence type="predicted"/>
<gene>
    <name evidence="4" type="ORF">Acr_00g0074930</name>
</gene>
<keyword evidence="4" id="KW-0238">DNA-binding</keyword>
<reference evidence="5" key="1">
    <citation type="submission" date="2019-07" db="EMBL/GenBank/DDBJ databases">
        <title>De Novo Assembly of kiwifruit Actinidia rufa.</title>
        <authorList>
            <person name="Sugita-Konishi S."/>
            <person name="Sato K."/>
            <person name="Mori E."/>
            <person name="Abe Y."/>
            <person name="Kisaki G."/>
            <person name="Hamano K."/>
            <person name="Suezawa K."/>
            <person name="Otani M."/>
            <person name="Fukuda T."/>
            <person name="Manabe T."/>
            <person name="Gomi K."/>
            <person name="Tabuchi M."/>
            <person name="Akimitsu K."/>
            <person name="Kataoka I."/>
        </authorList>
    </citation>
    <scope>NUCLEOTIDE SEQUENCE [LARGE SCALE GENOMIC DNA]</scope>
    <source>
        <strain evidence="5">cv. Fuchu</strain>
    </source>
</reference>
<protein>
    <submittedName>
        <fullName evidence="4">Homeodomain-like transcriptional regulator</fullName>
    </submittedName>
</protein>
<dbReference type="SMART" id="SM00571">
    <property type="entry name" value="DDT"/>
    <property type="match status" value="1"/>
</dbReference>
<evidence type="ECO:0000313" key="4">
    <source>
        <dbReference type="EMBL" id="GFS41530.1"/>
    </source>
</evidence>
<dbReference type="OrthoDB" id="1748094at2759"/>
<dbReference type="PANTHER" id="PTHR36968">
    <property type="entry name" value="HOMEOBOX-DDT DOMAIN PROTEIN RLT2"/>
    <property type="match status" value="1"/>
</dbReference>
<dbReference type="GO" id="GO:0003677">
    <property type="term" value="F:DNA binding"/>
    <property type="evidence" value="ECO:0007669"/>
    <property type="project" value="UniProtKB-KW"/>
</dbReference>
<dbReference type="Proteomes" id="UP000585474">
    <property type="component" value="Unassembled WGS sequence"/>
</dbReference>
<dbReference type="PANTHER" id="PTHR36968:SF8">
    <property type="entry name" value="HOMEOBOX-DDT DOMAIN PROTEIN RLT3 ISOFORM X1"/>
    <property type="match status" value="1"/>
</dbReference>
<evidence type="ECO:0000256" key="2">
    <source>
        <dbReference type="ARBA" id="ARBA00023242"/>
    </source>
</evidence>